<proteinExistence type="predicted"/>
<dbReference type="CDD" id="cd09917">
    <property type="entry name" value="F-box_SF"/>
    <property type="match status" value="1"/>
</dbReference>
<evidence type="ECO:0000313" key="1">
    <source>
        <dbReference type="EMBL" id="KAE9406386.1"/>
    </source>
</evidence>
<sequence>MCRILLLLPEELVHSIFSYLAYRLEPRMHCEPPELQYEPDSTDILSLSLVNRQLRRISLPFLFASLRIRGLKDVKKLMDQGPLFSKYTKTLILRMLFLLDEGRMEILCQSLPHLKRLACVDIRSELNFTLLNALHEHPSVSTILVASTQKLPKGSVDLSKVVVKQSALSNPSHSWLVPRMERGMKVSQLLIRRPELFTNEFGLRTFEGLCELDLLMRHLPVTLSWLPEFTAAHPYLKKIRFIDERNDFFSRHTLPLTSSFVKEVSNKQLSDAYSTIRLSITRPAICSTSIEEWRVTGLTIIIRSSLIEILSLLYSSFPEIQTLRLEFAGRSTPGLAYHIDDVIAVLRLFSSLEILALHCSFKRLHFGRRKLWCALPRVGNTSQLEAPSAANIAEAGMLWYTSRFVQRIPSLQAFDIHEEAYYDEEFGCSGRWFVKGWLNVLNAPSGSREVVGTLNKT</sequence>
<dbReference type="AlphaFoldDB" id="A0A6A4I719"/>
<gene>
    <name evidence="1" type="ORF">BT96DRAFT_251626</name>
</gene>
<dbReference type="EMBL" id="ML769402">
    <property type="protein sequence ID" value="KAE9406386.1"/>
    <property type="molecule type" value="Genomic_DNA"/>
</dbReference>
<evidence type="ECO:0008006" key="3">
    <source>
        <dbReference type="Google" id="ProtNLM"/>
    </source>
</evidence>
<organism evidence="1 2">
    <name type="scientific">Gymnopus androsaceus JB14</name>
    <dbReference type="NCBI Taxonomy" id="1447944"/>
    <lineage>
        <taxon>Eukaryota</taxon>
        <taxon>Fungi</taxon>
        <taxon>Dikarya</taxon>
        <taxon>Basidiomycota</taxon>
        <taxon>Agaricomycotina</taxon>
        <taxon>Agaricomycetes</taxon>
        <taxon>Agaricomycetidae</taxon>
        <taxon>Agaricales</taxon>
        <taxon>Marasmiineae</taxon>
        <taxon>Omphalotaceae</taxon>
        <taxon>Gymnopus</taxon>
    </lineage>
</organism>
<keyword evidence="2" id="KW-1185">Reference proteome</keyword>
<protein>
    <recommendedName>
        <fullName evidence="3">F-box domain-containing protein</fullName>
    </recommendedName>
</protein>
<evidence type="ECO:0000313" key="2">
    <source>
        <dbReference type="Proteomes" id="UP000799118"/>
    </source>
</evidence>
<dbReference type="OrthoDB" id="3061864at2759"/>
<reference evidence="1" key="1">
    <citation type="journal article" date="2019" name="Environ. Microbiol.">
        <title>Fungal ecological strategies reflected in gene transcription - a case study of two litter decomposers.</title>
        <authorList>
            <person name="Barbi F."/>
            <person name="Kohler A."/>
            <person name="Barry K."/>
            <person name="Baskaran P."/>
            <person name="Daum C."/>
            <person name="Fauchery L."/>
            <person name="Ihrmark K."/>
            <person name="Kuo A."/>
            <person name="LaButti K."/>
            <person name="Lipzen A."/>
            <person name="Morin E."/>
            <person name="Grigoriev I.V."/>
            <person name="Henrissat B."/>
            <person name="Lindahl B."/>
            <person name="Martin F."/>
        </authorList>
    </citation>
    <scope>NUCLEOTIDE SEQUENCE</scope>
    <source>
        <strain evidence="1">JB14</strain>
    </source>
</reference>
<dbReference type="Proteomes" id="UP000799118">
    <property type="component" value="Unassembled WGS sequence"/>
</dbReference>
<accession>A0A6A4I719</accession>
<name>A0A6A4I719_9AGAR</name>